<evidence type="ECO:0000313" key="2">
    <source>
        <dbReference type="Proteomes" id="UP001497680"/>
    </source>
</evidence>
<reference evidence="1 2" key="1">
    <citation type="journal article" date="2022" name="New Phytol.">
        <title>Ecological generalism drives hyperdiversity of secondary metabolite gene clusters in xylarialean endophytes.</title>
        <authorList>
            <person name="Franco M.E.E."/>
            <person name="Wisecaver J.H."/>
            <person name="Arnold A.E."/>
            <person name="Ju Y.M."/>
            <person name="Slot J.C."/>
            <person name="Ahrendt S."/>
            <person name="Moore L.P."/>
            <person name="Eastman K.E."/>
            <person name="Scott K."/>
            <person name="Konkel Z."/>
            <person name="Mondo S.J."/>
            <person name="Kuo A."/>
            <person name="Hayes R.D."/>
            <person name="Haridas S."/>
            <person name="Andreopoulos B."/>
            <person name="Riley R."/>
            <person name="LaButti K."/>
            <person name="Pangilinan J."/>
            <person name="Lipzen A."/>
            <person name="Amirebrahimi M."/>
            <person name="Yan J."/>
            <person name="Adam C."/>
            <person name="Keymanesh K."/>
            <person name="Ng V."/>
            <person name="Louie K."/>
            <person name="Northen T."/>
            <person name="Drula E."/>
            <person name="Henrissat B."/>
            <person name="Hsieh H.M."/>
            <person name="Youens-Clark K."/>
            <person name="Lutzoni F."/>
            <person name="Miadlikowska J."/>
            <person name="Eastwood D.C."/>
            <person name="Hamelin R.C."/>
            <person name="Grigoriev I.V."/>
            <person name="U'Ren J.M."/>
        </authorList>
    </citation>
    <scope>NUCLEOTIDE SEQUENCE [LARGE SCALE GENOMIC DNA]</scope>
    <source>
        <strain evidence="1 2">ER1909</strain>
    </source>
</reference>
<protein>
    <submittedName>
        <fullName evidence="1">Uncharacterized protein</fullName>
    </submittedName>
</protein>
<accession>A0ACC0CV24</accession>
<sequence length="277" mass="32350">MDSDWDQPVRLLPMRKVKDFTVMGLVWINLPNAPMSFFVHRAAAIEASEVLGEMMKDEGKFTFAIDYDPKDFSGVLKYMYTGEYDVPDIDKEMRVLEVDRSDDAPFYFFSEAFSTMDNDLDRTDFSKMVQGFVDTYIHPERQPYPRVDPFLQNADMTETLLRHADMYLAGKHFRIHGLSSLAMNWLAHTLLHFKDTYHSVLCIKTLVNHVFSKAPVGDAIREMLAFYMACRHFKYRWHPLMGDEGFPYPLRKSRWEIVGRYMDPTDLGMVKCDVESD</sequence>
<proteinExistence type="predicted"/>
<dbReference type="Proteomes" id="UP001497680">
    <property type="component" value="Unassembled WGS sequence"/>
</dbReference>
<gene>
    <name evidence="1" type="ORF">F4821DRAFT_280488</name>
</gene>
<evidence type="ECO:0000313" key="1">
    <source>
        <dbReference type="EMBL" id="KAI6083980.1"/>
    </source>
</evidence>
<name>A0ACC0CV24_9PEZI</name>
<keyword evidence="2" id="KW-1185">Reference proteome</keyword>
<organism evidence="1 2">
    <name type="scientific">Hypoxylon rubiginosum</name>
    <dbReference type="NCBI Taxonomy" id="110542"/>
    <lineage>
        <taxon>Eukaryota</taxon>
        <taxon>Fungi</taxon>
        <taxon>Dikarya</taxon>
        <taxon>Ascomycota</taxon>
        <taxon>Pezizomycotina</taxon>
        <taxon>Sordariomycetes</taxon>
        <taxon>Xylariomycetidae</taxon>
        <taxon>Xylariales</taxon>
        <taxon>Hypoxylaceae</taxon>
        <taxon>Hypoxylon</taxon>
    </lineage>
</organism>
<comment type="caution">
    <text evidence="1">The sequence shown here is derived from an EMBL/GenBank/DDBJ whole genome shotgun (WGS) entry which is preliminary data.</text>
</comment>
<dbReference type="EMBL" id="MU394344">
    <property type="protein sequence ID" value="KAI6083980.1"/>
    <property type="molecule type" value="Genomic_DNA"/>
</dbReference>